<evidence type="ECO:0000313" key="3">
    <source>
        <dbReference type="Proteomes" id="UP000299102"/>
    </source>
</evidence>
<reference evidence="2 3" key="1">
    <citation type="journal article" date="2019" name="Commun. Biol.">
        <title>The bagworm genome reveals a unique fibroin gene that provides high tensile strength.</title>
        <authorList>
            <person name="Kono N."/>
            <person name="Nakamura H."/>
            <person name="Ohtoshi R."/>
            <person name="Tomita M."/>
            <person name="Numata K."/>
            <person name="Arakawa K."/>
        </authorList>
    </citation>
    <scope>NUCLEOTIDE SEQUENCE [LARGE SCALE GENOMIC DNA]</scope>
</reference>
<evidence type="ECO:0000256" key="1">
    <source>
        <dbReference type="SAM" id="MobiDB-lite"/>
    </source>
</evidence>
<feature type="region of interest" description="Disordered" evidence="1">
    <location>
        <begin position="1"/>
        <end position="26"/>
    </location>
</feature>
<organism evidence="2 3">
    <name type="scientific">Eumeta variegata</name>
    <name type="common">Bagworm moth</name>
    <name type="synonym">Eumeta japonica</name>
    <dbReference type="NCBI Taxonomy" id="151549"/>
    <lineage>
        <taxon>Eukaryota</taxon>
        <taxon>Metazoa</taxon>
        <taxon>Ecdysozoa</taxon>
        <taxon>Arthropoda</taxon>
        <taxon>Hexapoda</taxon>
        <taxon>Insecta</taxon>
        <taxon>Pterygota</taxon>
        <taxon>Neoptera</taxon>
        <taxon>Endopterygota</taxon>
        <taxon>Lepidoptera</taxon>
        <taxon>Glossata</taxon>
        <taxon>Ditrysia</taxon>
        <taxon>Tineoidea</taxon>
        <taxon>Psychidae</taxon>
        <taxon>Oiketicinae</taxon>
        <taxon>Eumeta</taxon>
    </lineage>
</organism>
<evidence type="ECO:0000313" key="2">
    <source>
        <dbReference type="EMBL" id="GBP70655.1"/>
    </source>
</evidence>
<dbReference type="Proteomes" id="UP000299102">
    <property type="component" value="Unassembled WGS sequence"/>
</dbReference>
<dbReference type="AlphaFoldDB" id="A0A4C1Y8B3"/>
<gene>
    <name evidence="2" type="ORF">EVAR_88829_1</name>
</gene>
<protein>
    <submittedName>
        <fullName evidence="2">Uncharacterized protein</fullName>
    </submittedName>
</protein>
<comment type="caution">
    <text evidence="2">The sequence shown here is derived from an EMBL/GenBank/DDBJ whole genome shotgun (WGS) entry which is preliminary data.</text>
</comment>
<dbReference type="EMBL" id="BGZK01001082">
    <property type="protein sequence ID" value="GBP70655.1"/>
    <property type="molecule type" value="Genomic_DNA"/>
</dbReference>
<sequence length="122" mass="13566">MLLGLEPSGLHGGSGNMGRPTKRAAHRSQPYCKLLRSSIDHHIRLRQLLDHNDVNSRKHKQVCIHTSRSANIARLTAHSPLVAPALRHCVLGRANADTGFCRDRRRHAPLPLRRSLASTPQP</sequence>
<proteinExistence type="predicted"/>
<accession>A0A4C1Y8B3</accession>
<name>A0A4C1Y8B3_EUMVA</name>
<keyword evidence="3" id="KW-1185">Reference proteome</keyword>